<evidence type="ECO:0000256" key="7">
    <source>
        <dbReference type="SAM" id="Phobius"/>
    </source>
</evidence>
<sequence>MSCMNPFGILQDWLAHKFYHYGLFVSKHPRIFTVFPLILTAFLSLGIFNVRTEDDLRFLYSPQASQSRVEYQIHKSFSGDSTNSSFLSITVESATEDKNLLSKERGDIIKNFNRWILNEMEIDLNGEKVKFGGNICKSEEPCGLSNTIVEIFFDTYWNKKLLADPRIEISYPMMKFFENKFFLPTHMYGVKLKPNRDIDAIEMVHMFYMVPSYEQHLADDVCAAVVEAIRDSVEKRLPQLQTSMFSLSILKEEMQKNATFTIPFIPLTVFLLITFSVISCMTGDWITSKPIEATVGVFTSTLAIFSSAGVLFAIGTPFVHQVTVMPFLALAIGVDDTFVMLGAWQDTKRTLSPEKRMALTLEEAGCAISVTTLTSVLSFSIGTYSSTPAISIFCKFIALALFFDWFYQLTFFAGVMVLGGRREAAGYHSIFVWKRMSKEEIEKAKQPDAISPTRYLFENKLAPFLCKPSTRMVLVLIYGVYIATAFYGCSLLTPNLTPSRLVVDDSPLIHYLHLAENHIWAEGLIGLVYVNDAPDFAKHPDQIDRMLKFVSELESTPYSMGPNSTRIWLRDFNDYRQFFAEDDSRFYQTLKSFVHVSFNTHWASNLKWKPRSNETGDEYVNKFFFTTAFAINGWNVRTDLLLLWRNITAKYPEFDAYVFDENNFYSDQMLELQTTTLQSLGTAILTLISVCILFVAESSIVFWVVFTLISMDIGTAGFLSLWGADLEPTTVVNILMSIGQCIDFATHVGYRIYRSEKKDPTDRIRDSLGAIGWPVLQGGLATLLAILVMIRVPSNAVRMFARTSILVVATGLFHGLLILPVIVRSFASDAAAHSDKLEEIARKKALKDKPTKSLD</sequence>
<protein>
    <recommendedName>
        <fullName evidence="8">SSD domain-containing protein</fullName>
    </recommendedName>
</protein>
<proteinExistence type="inferred from homology"/>
<feature type="transmembrane region" description="Helical" evidence="7">
    <location>
        <begin position="260"/>
        <end position="281"/>
    </location>
</feature>
<comment type="similarity">
    <text evidence="2">Belongs to the patched family.</text>
</comment>
<reference evidence="10" key="1">
    <citation type="submission" date="2024-02" db="UniProtKB">
        <authorList>
            <consortium name="WormBaseParasite"/>
        </authorList>
    </citation>
    <scope>IDENTIFICATION</scope>
</reference>
<dbReference type="InterPro" id="IPR003392">
    <property type="entry name" value="PTHD_SSD"/>
</dbReference>
<feature type="transmembrane region" description="Helical" evidence="7">
    <location>
        <begin position="396"/>
        <end position="418"/>
    </location>
</feature>
<dbReference type="GO" id="GO:0005886">
    <property type="term" value="C:plasma membrane"/>
    <property type="evidence" value="ECO:0007669"/>
    <property type="project" value="TreeGrafter"/>
</dbReference>
<keyword evidence="3 7" id="KW-0812">Transmembrane</keyword>
<keyword evidence="4 7" id="KW-1133">Transmembrane helix</keyword>
<dbReference type="PANTHER" id="PTHR10796:SF105">
    <property type="entry name" value="SSD DOMAIN-CONTAINING PROTEIN"/>
    <property type="match status" value="1"/>
</dbReference>
<evidence type="ECO:0000256" key="6">
    <source>
        <dbReference type="ARBA" id="ARBA00023180"/>
    </source>
</evidence>
<evidence type="ECO:0000256" key="1">
    <source>
        <dbReference type="ARBA" id="ARBA00004141"/>
    </source>
</evidence>
<evidence type="ECO:0000256" key="2">
    <source>
        <dbReference type="ARBA" id="ARBA00005585"/>
    </source>
</evidence>
<organism evidence="9 10">
    <name type="scientific">Mesorhabditis belari</name>
    <dbReference type="NCBI Taxonomy" id="2138241"/>
    <lineage>
        <taxon>Eukaryota</taxon>
        <taxon>Metazoa</taxon>
        <taxon>Ecdysozoa</taxon>
        <taxon>Nematoda</taxon>
        <taxon>Chromadorea</taxon>
        <taxon>Rhabditida</taxon>
        <taxon>Rhabditina</taxon>
        <taxon>Rhabditomorpha</taxon>
        <taxon>Rhabditoidea</taxon>
        <taxon>Rhabditidae</taxon>
        <taxon>Mesorhabditinae</taxon>
        <taxon>Mesorhabditis</taxon>
    </lineage>
</organism>
<keyword evidence="5 7" id="KW-0472">Membrane</keyword>
<dbReference type="InterPro" id="IPR051697">
    <property type="entry name" value="Patched_domain-protein"/>
</dbReference>
<comment type="subcellular location">
    <subcellularLocation>
        <location evidence="1">Membrane</location>
        <topology evidence="1">Multi-pass membrane protein</topology>
    </subcellularLocation>
</comment>
<dbReference type="GO" id="GO:0018996">
    <property type="term" value="P:molting cycle, collagen and cuticulin-based cuticle"/>
    <property type="evidence" value="ECO:0007669"/>
    <property type="project" value="TreeGrafter"/>
</dbReference>
<accession>A0AAF3EXE3</accession>
<dbReference type="Pfam" id="PF02460">
    <property type="entry name" value="Patched"/>
    <property type="match status" value="1"/>
</dbReference>
<feature type="transmembrane region" description="Helical" evidence="7">
    <location>
        <begin position="293"/>
        <end position="318"/>
    </location>
</feature>
<feature type="transmembrane region" description="Helical" evidence="7">
    <location>
        <begin position="703"/>
        <end position="724"/>
    </location>
</feature>
<evidence type="ECO:0000313" key="9">
    <source>
        <dbReference type="Proteomes" id="UP000887575"/>
    </source>
</evidence>
<dbReference type="GO" id="GO:0006897">
    <property type="term" value="P:endocytosis"/>
    <property type="evidence" value="ECO:0007669"/>
    <property type="project" value="TreeGrafter"/>
</dbReference>
<dbReference type="SUPFAM" id="SSF82866">
    <property type="entry name" value="Multidrug efflux transporter AcrB transmembrane domain"/>
    <property type="match status" value="2"/>
</dbReference>
<feature type="domain" description="SSD" evidence="8">
    <location>
        <begin position="261"/>
        <end position="418"/>
    </location>
</feature>
<evidence type="ECO:0000256" key="5">
    <source>
        <dbReference type="ARBA" id="ARBA00023136"/>
    </source>
</evidence>
<dbReference type="InterPro" id="IPR000731">
    <property type="entry name" value="SSD"/>
</dbReference>
<dbReference type="AlphaFoldDB" id="A0AAF3EXE3"/>
<feature type="transmembrane region" description="Helical" evidence="7">
    <location>
        <begin position="364"/>
        <end position="384"/>
    </location>
</feature>
<keyword evidence="6" id="KW-0325">Glycoprotein</keyword>
<keyword evidence="9" id="KW-1185">Reference proteome</keyword>
<dbReference type="PROSITE" id="PS50156">
    <property type="entry name" value="SSD"/>
    <property type="match status" value="1"/>
</dbReference>
<evidence type="ECO:0000256" key="4">
    <source>
        <dbReference type="ARBA" id="ARBA00022989"/>
    </source>
</evidence>
<evidence type="ECO:0000256" key="3">
    <source>
        <dbReference type="ARBA" id="ARBA00022692"/>
    </source>
</evidence>
<dbReference type="Gene3D" id="1.20.1640.10">
    <property type="entry name" value="Multidrug efflux transporter AcrB transmembrane domain"/>
    <property type="match status" value="2"/>
</dbReference>
<evidence type="ECO:0000313" key="10">
    <source>
        <dbReference type="WBParaSite" id="MBELARI_LOCUS18886"/>
    </source>
</evidence>
<feature type="transmembrane region" description="Helical" evidence="7">
    <location>
        <begin position="473"/>
        <end position="493"/>
    </location>
</feature>
<dbReference type="WBParaSite" id="MBELARI_LOCUS18886">
    <property type="protein sequence ID" value="MBELARI_LOCUS18886"/>
    <property type="gene ID" value="MBELARI_LOCUS18886"/>
</dbReference>
<feature type="transmembrane region" description="Helical" evidence="7">
    <location>
        <begin position="771"/>
        <end position="792"/>
    </location>
</feature>
<dbReference type="Proteomes" id="UP000887575">
    <property type="component" value="Unassembled WGS sequence"/>
</dbReference>
<feature type="transmembrane region" description="Helical" evidence="7">
    <location>
        <begin position="677"/>
        <end position="696"/>
    </location>
</feature>
<feature type="transmembrane region" description="Helical" evidence="7">
    <location>
        <begin position="31"/>
        <end position="50"/>
    </location>
</feature>
<evidence type="ECO:0000259" key="8">
    <source>
        <dbReference type="PROSITE" id="PS50156"/>
    </source>
</evidence>
<name>A0AAF3EXE3_9BILA</name>
<dbReference type="GO" id="GO:0030659">
    <property type="term" value="C:cytoplasmic vesicle membrane"/>
    <property type="evidence" value="ECO:0007669"/>
    <property type="project" value="TreeGrafter"/>
</dbReference>
<dbReference type="PANTHER" id="PTHR10796">
    <property type="entry name" value="PATCHED-RELATED"/>
    <property type="match status" value="1"/>
</dbReference>
<feature type="transmembrane region" description="Helical" evidence="7">
    <location>
        <begin position="804"/>
        <end position="823"/>
    </location>
</feature>